<dbReference type="Gene3D" id="3.40.50.1170">
    <property type="entry name" value="L-asparaginase, N-terminal domain"/>
    <property type="match status" value="1"/>
</dbReference>
<evidence type="ECO:0000259" key="6">
    <source>
        <dbReference type="Pfam" id="PF17763"/>
    </source>
</evidence>
<dbReference type="GO" id="GO:0004067">
    <property type="term" value="F:asparaginase activity"/>
    <property type="evidence" value="ECO:0007669"/>
    <property type="project" value="UniProtKB-UniRule"/>
</dbReference>
<dbReference type="EMBL" id="QZFV01000079">
    <property type="protein sequence ID" value="RJQ85314.1"/>
    <property type="molecule type" value="Genomic_DNA"/>
</dbReference>
<dbReference type="PRINTS" id="PR00139">
    <property type="entry name" value="ASNGLNASE"/>
</dbReference>
<feature type="active site" description="O-isoaspartyl threonine intermediate" evidence="3">
    <location>
        <position position="14"/>
    </location>
</feature>
<dbReference type="InterPro" id="IPR040919">
    <property type="entry name" value="Asparaginase_C"/>
</dbReference>
<dbReference type="OrthoDB" id="9788068at2"/>
<keyword evidence="2" id="KW-0378">Hydrolase</keyword>
<proteinExistence type="inferred from homology"/>
<dbReference type="PROSITE" id="PS51732">
    <property type="entry name" value="ASN_GLN_ASE_3"/>
    <property type="match status" value="1"/>
</dbReference>
<dbReference type="InterPro" id="IPR037152">
    <property type="entry name" value="L-asparaginase_N_sf"/>
</dbReference>
<dbReference type="InterPro" id="IPR006034">
    <property type="entry name" value="Asparaginase/glutaminase-like"/>
</dbReference>
<dbReference type="SMART" id="SM00870">
    <property type="entry name" value="Asparaginase"/>
    <property type="match status" value="1"/>
</dbReference>
<dbReference type="GO" id="GO:0006528">
    <property type="term" value="P:asparagine metabolic process"/>
    <property type="evidence" value="ECO:0007669"/>
    <property type="project" value="InterPro"/>
</dbReference>
<evidence type="ECO:0000256" key="3">
    <source>
        <dbReference type="PIRSR" id="PIRSR001220-1"/>
    </source>
</evidence>
<accession>A0A419I4M0</accession>
<sequence>MTRPRVAVAALGGTISIAPGGSLEDDAVPRLSTADLLGELGADLPMEVTAGTLAGLASASMSYAKLAQTRQWGIEQIEAGAVGLVVVQGTDTLEETAYFFELTWPFDEPVVVTGAMRNPSLLSPDGPANLLAALTVAADPRSRGRGALVAFNDDVHAARWVRKAHSSHLEAFSSAPAGPLGMVVEQAVHYFHRPAPRPPALPAGQVEGLVPVLESGLGDSGELLSLVLNSGARGVVLAATGVGHVSAGTADVVRSAEVPIVVATRTGAGPTFRATYGSHGSESSLIRMGATMAGWLCPRKSRALLQLLLAAGVPRAEIEQQFRLRGDLDR</sequence>
<dbReference type="CDD" id="cd08964">
    <property type="entry name" value="L-asparaginase_II"/>
    <property type="match status" value="1"/>
</dbReference>
<feature type="binding site" evidence="4">
    <location>
        <begin position="90"/>
        <end position="91"/>
    </location>
    <ligand>
        <name>substrate</name>
    </ligand>
</feature>
<evidence type="ECO:0000256" key="2">
    <source>
        <dbReference type="ARBA" id="ARBA00022801"/>
    </source>
</evidence>
<evidence type="ECO:0000256" key="4">
    <source>
        <dbReference type="PIRSR" id="PIRSR001220-2"/>
    </source>
</evidence>
<reference evidence="7 8" key="1">
    <citation type="submission" date="2018-09" db="EMBL/GenBank/DDBJ databases">
        <title>YIM PH 21725 draft genome.</title>
        <authorList>
            <person name="Miao C."/>
        </authorList>
    </citation>
    <scope>NUCLEOTIDE SEQUENCE [LARGE SCALE GENOMIC DNA]</scope>
    <source>
        <strain evidence="8">YIM PH21725</strain>
    </source>
</reference>
<feature type="domain" description="L-asparaginase N-terminal" evidence="5">
    <location>
        <begin position="5"/>
        <end position="194"/>
    </location>
</feature>
<dbReference type="InterPro" id="IPR027473">
    <property type="entry name" value="L-asparaginase_C"/>
</dbReference>
<dbReference type="PANTHER" id="PTHR11707">
    <property type="entry name" value="L-ASPARAGINASE"/>
    <property type="match status" value="1"/>
</dbReference>
<dbReference type="InterPro" id="IPR027474">
    <property type="entry name" value="L-asparaginase_N"/>
</dbReference>
<dbReference type="SUPFAM" id="SSF53774">
    <property type="entry name" value="Glutaminase/Asparaginase"/>
    <property type="match status" value="1"/>
</dbReference>
<protein>
    <submittedName>
        <fullName evidence="7">Asparaginase</fullName>
    </submittedName>
</protein>
<dbReference type="InterPro" id="IPR004550">
    <property type="entry name" value="AsnASE_II"/>
</dbReference>
<dbReference type="PIRSF" id="PIRSF500176">
    <property type="entry name" value="L_ASNase"/>
    <property type="match status" value="1"/>
</dbReference>
<comment type="caution">
    <text evidence="7">The sequence shown here is derived from an EMBL/GenBank/DDBJ whole genome shotgun (WGS) entry which is preliminary data.</text>
</comment>
<dbReference type="PIRSF" id="PIRSF001220">
    <property type="entry name" value="L-ASNase_gatD"/>
    <property type="match status" value="1"/>
</dbReference>
<dbReference type="Proteomes" id="UP000285112">
    <property type="component" value="Unassembled WGS sequence"/>
</dbReference>
<evidence type="ECO:0000313" key="7">
    <source>
        <dbReference type="EMBL" id="RJQ85314.1"/>
    </source>
</evidence>
<organism evidence="7 8">
    <name type="scientific">Amycolatopsis panacis</name>
    <dbReference type="NCBI Taxonomy" id="2340917"/>
    <lineage>
        <taxon>Bacteria</taxon>
        <taxon>Bacillati</taxon>
        <taxon>Actinomycetota</taxon>
        <taxon>Actinomycetes</taxon>
        <taxon>Pseudonocardiales</taxon>
        <taxon>Pseudonocardiaceae</taxon>
        <taxon>Amycolatopsis</taxon>
    </lineage>
</organism>
<comment type="similarity">
    <text evidence="1">Belongs to the asparaginase 1 family.</text>
</comment>
<dbReference type="Pfam" id="PF00710">
    <property type="entry name" value="Asparaginase"/>
    <property type="match status" value="1"/>
</dbReference>
<dbReference type="Gene3D" id="3.40.50.40">
    <property type="match status" value="1"/>
</dbReference>
<dbReference type="InterPro" id="IPR036152">
    <property type="entry name" value="Asp/glu_Ase-like_sf"/>
</dbReference>
<dbReference type="AlphaFoldDB" id="A0A419I4M0"/>
<evidence type="ECO:0000259" key="5">
    <source>
        <dbReference type="Pfam" id="PF00710"/>
    </source>
</evidence>
<feature type="domain" description="Asparaginase/glutaminase C-terminal" evidence="6">
    <location>
        <begin position="210"/>
        <end position="322"/>
    </location>
</feature>
<evidence type="ECO:0000256" key="1">
    <source>
        <dbReference type="ARBA" id="ARBA00010518"/>
    </source>
</evidence>
<dbReference type="Pfam" id="PF17763">
    <property type="entry name" value="Asparaginase_C"/>
    <property type="match status" value="1"/>
</dbReference>
<keyword evidence="8" id="KW-1185">Reference proteome</keyword>
<gene>
    <name evidence="7" type="ORF">D5S19_14150</name>
</gene>
<dbReference type="SFLD" id="SFLDS00057">
    <property type="entry name" value="Glutaminase/Asparaginase"/>
    <property type="match status" value="1"/>
</dbReference>
<dbReference type="PANTHER" id="PTHR11707:SF28">
    <property type="entry name" value="60 KDA LYSOPHOSPHOLIPASE"/>
    <property type="match status" value="1"/>
</dbReference>
<feature type="binding site" evidence="4">
    <location>
        <position position="58"/>
    </location>
    <ligand>
        <name>substrate</name>
    </ligand>
</feature>
<name>A0A419I4M0_9PSEU</name>
<dbReference type="RefSeq" id="WP_120023811.1">
    <property type="nucleotide sequence ID" value="NZ_QZFV01000079.1"/>
</dbReference>
<evidence type="ECO:0000313" key="8">
    <source>
        <dbReference type="Proteomes" id="UP000285112"/>
    </source>
</evidence>